<dbReference type="Proteomes" id="UP001221302">
    <property type="component" value="Unassembled WGS sequence"/>
</dbReference>
<dbReference type="AlphaFoldDB" id="A0AAE3P1P1"/>
<organism evidence="1 2">
    <name type="scientific">Stygiobacter electus</name>
    <dbReference type="NCBI Taxonomy" id="3032292"/>
    <lineage>
        <taxon>Bacteria</taxon>
        <taxon>Pseudomonadati</taxon>
        <taxon>Ignavibacteriota</taxon>
        <taxon>Ignavibacteria</taxon>
        <taxon>Ignavibacteriales</taxon>
        <taxon>Melioribacteraceae</taxon>
        <taxon>Stygiobacter</taxon>
    </lineage>
</organism>
<dbReference type="EMBL" id="JARGDL010000010">
    <property type="protein sequence ID" value="MDF1612112.1"/>
    <property type="molecule type" value="Genomic_DNA"/>
</dbReference>
<evidence type="ECO:0000313" key="2">
    <source>
        <dbReference type="Proteomes" id="UP001221302"/>
    </source>
</evidence>
<evidence type="ECO:0000313" key="1">
    <source>
        <dbReference type="EMBL" id="MDF1612112.1"/>
    </source>
</evidence>
<gene>
    <name evidence="1" type="ORF">P0M35_08115</name>
</gene>
<name>A0AAE3P1P1_9BACT</name>
<dbReference type="RefSeq" id="WP_321535880.1">
    <property type="nucleotide sequence ID" value="NZ_JARGDL010000010.1"/>
</dbReference>
<proteinExistence type="predicted"/>
<keyword evidence="2" id="KW-1185">Reference proteome</keyword>
<reference evidence="1" key="1">
    <citation type="submission" date="2023-03" db="EMBL/GenBank/DDBJ databases">
        <title>Stygiobacter electus gen. nov., sp. nov., facultatively anaerobic thermotolerant bacterium of the class Ignavibacteria from a well of Yessentuki mineral water deposit.</title>
        <authorList>
            <person name="Podosokorskaya O.A."/>
            <person name="Elcheninov A.G."/>
            <person name="Petrova N.F."/>
            <person name="Zavarzina D.G."/>
            <person name="Kublanov I.V."/>
            <person name="Merkel A.Y."/>
        </authorList>
    </citation>
    <scope>NUCLEOTIDE SEQUENCE</scope>
    <source>
        <strain evidence="1">09-Me</strain>
    </source>
</reference>
<comment type="caution">
    <text evidence="1">The sequence shown here is derived from an EMBL/GenBank/DDBJ whole genome shotgun (WGS) entry which is preliminary data.</text>
</comment>
<protein>
    <submittedName>
        <fullName evidence="1">Uncharacterized protein</fullName>
    </submittedName>
</protein>
<sequence>MDKYYKAIKENICKYCVDSSEDGNCTLNEQEICAVEFYLKKIVKIVHSIDTDEISIYHQKLRDEVCSKCKTSKDEYCYLREDANCSLDRYFALIVETIKKVDAGLIN</sequence>
<accession>A0AAE3P1P1</accession>